<dbReference type="SUPFAM" id="SSF54197">
    <property type="entry name" value="HIT-like"/>
    <property type="match status" value="1"/>
</dbReference>
<evidence type="ECO:0000313" key="4">
    <source>
        <dbReference type="Proteomes" id="UP001595900"/>
    </source>
</evidence>
<evidence type="ECO:0000313" key="3">
    <source>
        <dbReference type="EMBL" id="MFC4242888.1"/>
    </source>
</evidence>
<keyword evidence="4" id="KW-1185">Reference proteome</keyword>
<dbReference type="InterPro" id="IPR011146">
    <property type="entry name" value="HIT-like"/>
</dbReference>
<dbReference type="EMBL" id="JBHSCN010000003">
    <property type="protein sequence ID" value="MFC4242888.1"/>
    <property type="molecule type" value="Genomic_DNA"/>
</dbReference>
<gene>
    <name evidence="3" type="ORF">ACFOYW_05855</name>
</gene>
<feature type="short sequence motif" description="Histidine triad motif" evidence="1">
    <location>
        <begin position="90"/>
        <end position="94"/>
    </location>
</feature>
<dbReference type="PROSITE" id="PS51084">
    <property type="entry name" value="HIT_2"/>
    <property type="match status" value="1"/>
</dbReference>
<accession>A0ABV8Q6A6</accession>
<dbReference type="PRINTS" id="PR00332">
    <property type="entry name" value="HISTRIAD"/>
</dbReference>
<dbReference type="Pfam" id="PF01230">
    <property type="entry name" value="HIT"/>
    <property type="match status" value="1"/>
</dbReference>
<dbReference type="PANTHER" id="PTHR46648:SF1">
    <property type="entry name" value="ADENOSINE 5'-MONOPHOSPHORAMIDASE HNT1"/>
    <property type="match status" value="1"/>
</dbReference>
<dbReference type="Proteomes" id="UP001595900">
    <property type="component" value="Unassembled WGS sequence"/>
</dbReference>
<name>A0ABV8Q6A6_9MICO</name>
<evidence type="ECO:0000259" key="2">
    <source>
        <dbReference type="PROSITE" id="PS51084"/>
    </source>
</evidence>
<feature type="domain" description="HIT" evidence="2">
    <location>
        <begin position="3"/>
        <end position="106"/>
    </location>
</feature>
<keyword evidence="3" id="KW-0808">Transferase</keyword>
<sequence length="134" mass="14804">MDAFARIVRHEAPAHIVWEDDSVVAFLDSHPHTAGHTLVIPTMAVDRWTDLDHATAARVFLAAQRVGAALVQVYEARRAGLVIAGYHIPHAHLHVFPTNGLEDFDFTYLPPEADDVDLAREAVRIRAALNGRVV</sequence>
<dbReference type="InterPro" id="IPR001310">
    <property type="entry name" value="Histidine_triad_HIT"/>
</dbReference>
<dbReference type="Gene3D" id="3.30.428.10">
    <property type="entry name" value="HIT-like"/>
    <property type="match status" value="1"/>
</dbReference>
<organism evidence="3 4">
    <name type="scientific">Gryllotalpicola reticulitermitis</name>
    <dbReference type="NCBI Taxonomy" id="1184153"/>
    <lineage>
        <taxon>Bacteria</taxon>
        <taxon>Bacillati</taxon>
        <taxon>Actinomycetota</taxon>
        <taxon>Actinomycetes</taxon>
        <taxon>Micrococcales</taxon>
        <taxon>Microbacteriaceae</taxon>
        <taxon>Gryllotalpicola</taxon>
    </lineage>
</organism>
<comment type="caution">
    <text evidence="3">The sequence shown here is derived from an EMBL/GenBank/DDBJ whole genome shotgun (WGS) entry which is preliminary data.</text>
</comment>
<evidence type="ECO:0000256" key="1">
    <source>
        <dbReference type="PROSITE-ProRule" id="PRU00464"/>
    </source>
</evidence>
<dbReference type="GO" id="GO:0008168">
    <property type="term" value="F:methyltransferase activity"/>
    <property type="evidence" value="ECO:0007669"/>
    <property type="project" value="UniProtKB-KW"/>
</dbReference>
<protein>
    <submittedName>
        <fullName evidence="3">HIT family protein</fullName>
        <ecNumber evidence="3">2.1.1.-</ecNumber>
    </submittedName>
</protein>
<dbReference type="EC" id="2.1.1.-" evidence="3"/>
<reference evidence="4" key="1">
    <citation type="journal article" date="2019" name="Int. J. Syst. Evol. Microbiol.">
        <title>The Global Catalogue of Microorganisms (GCM) 10K type strain sequencing project: providing services to taxonomists for standard genome sequencing and annotation.</title>
        <authorList>
            <consortium name="The Broad Institute Genomics Platform"/>
            <consortium name="The Broad Institute Genome Sequencing Center for Infectious Disease"/>
            <person name="Wu L."/>
            <person name="Ma J."/>
        </authorList>
    </citation>
    <scope>NUCLEOTIDE SEQUENCE [LARGE SCALE GENOMIC DNA]</scope>
    <source>
        <strain evidence="4">CGMCC 1.10363</strain>
    </source>
</reference>
<dbReference type="PANTHER" id="PTHR46648">
    <property type="entry name" value="HIT FAMILY PROTEIN 1"/>
    <property type="match status" value="1"/>
</dbReference>
<dbReference type="GO" id="GO:0032259">
    <property type="term" value="P:methylation"/>
    <property type="evidence" value="ECO:0007669"/>
    <property type="project" value="UniProtKB-KW"/>
</dbReference>
<dbReference type="InterPro" id="IPR036265">
    <property type="entry name" value="HIT-like_sf"/>
</dbReference>
<keyword evidence="3" id="KW-0489">Methyltransferase</keyword>
<dbReference type="RefSeq" id="WP_390227903.1">
    <property type="nucleotide sequence ID" value="NZ_JBHSCN010000003.1"/>
</dbReference>
<proteinExistence type="predicted"/>